<dbReference type="InterPro" id="IPR003607">
    <property type="entry name" value="HD/PDEase_dom"/>
</dbReference>
<dbReference type="CDD" id="cd00077">
    <property type="entry name" value="HDc"/>
    <property type="match status" value="1"/>
</dbReference>
<accession>A0A6J7ULF4</accession>
<evidence type="ECO:0000313" key="2">
    <source>
        <dbReference type="EMBL" id="CAB5014078.1"/>
    </source>
</evidence>
<evidence type="ECO:0000259" key="1">
    <source>
        <dbReference type="Pfam" id="PF01966"/>
    </source>
</evidence>
<sequence length="183" mass="20469">MNETIHHINQLYIQFGNNKYDELISQTEHATQCAALAKASGASPELTIAALLHDIGHLLVLAENNGTIDFDTDDEHEALGARYLAAHFPSGVTAPIALHVAAKRFLCTADDTYFDQLSIGSVRSLEKQGGLMTHHEVMRFERSPHFSSAVELRRWDEGAKDEHIIVDPFESYLEMMEYTLNSK</sequence>
<proteinExistence type="predicted"/>
<dbReference type="InterPro" id="IPR006674">
    <property type="entry name" value="HD_domain"/>
</dbReference>
<evidence type="ECO:0000313" key="3">
    <source>
        <dbReference type="EMBL" id="CAB5066759.1"/>
    </source>
</evidence>
<reference evidence="3" key="1">
    <citation type="submission" date="2020-05" db="EMBL/GenBank/DDBJ databases">
        <authorList>
            <person name="Chiriac C."/>
            <person name="Salcher M."/>
            <person name="Ghai R."/>
            <person name="Kavagutti S V."/>
        </authorList>
    </citation>
    <scope>NUCLEOTIDE SEQUENCE</scope>
</reference>
<protein>
    <submittedName>
        <fullName evidence="3">Unannotated protein</fullName>
    </submittedName>
</protein>
<dbReference type="AlphaFoldDB" id="A0A6J7ULF4"/>
<feature type="domain" description="HD" evidence="1">
    <location>
        <begin position="28"/>
        <end position="88"/>
    </location>
</feature>
<dbReference type="Pfam" id="PF01966">
    <property type="entry name" value="HD"/>
    <property type="match status" value="1"/>
</dbReference>
<name>A0A6J7ULF4_9ZZZZ</name>
<dbReference type="InterPro" id="IPR052567">
    <property type="entry name" value="OP_Dioxygenase"/>
</dbReference>
<dbReference type="EMBL" id="CAFBQU010000038">
    <property type="protein sequence ID" value="CAB5066759.1"/>
    <property type="molecule type" value="Genomic_DNA"/>
</dbReference>
<dbReference type="EMBL" id="CAFBPN010000014">
    <property type="protein sequence ID" value="CAB5014078.1"/>
    <property type="molecule type" value="Genomic_DNA"/>
</dbReference>
<dbReference type="Gene3D" id="1.10.3210.10">
    <property type="entry name" value="Hypothetical protein af1432"/>
    <property type="match status" value="1"/>
</dbReference>
<dbReference type="PANTHER" id="PTHR40202">
    <property type="match status" value="1"/>
</dbReference>
<dbReference type="PANTHER" id="PTHR40202:SF1">
    <property type="entry name" value="HD DOMAIN-CONTAINING PROTEIN"/>
    <property type="match status" value="1"/>
</dbReference>
<gene>
    <name evidence="2" type="ORF">UFOPK4098_00464</name>
    <name evidence="3" type="ORF">UFOPK4347_01273</name>
</gene>
<dbReference type="SUPFAM" id="SSF109604">
    <property type="entry name" value="HD-domain/PDEase-like"/>
    <property type="match status" value="1"/>
</dbReference>
<organism evidence="3">
    <name type="scientific">freshwater metagenome</name>
    <dbReference type="NCBI Taxonomy" id="449393"/>
    <lineage>
        <taxon>unclassified sequences</taxon>
        <taxon>metagenomes</taxon>
        <taxon>ecological metagenomes</taxon>
    </lineage>
</organism>